<reference evidence="6" key="1">
    <citation type="journal article" date="2021" name="IMA Fungus">
        <title>Genomic characterization of three marine fungi, including Emericellopsis atlantica sp. nov. with signatures of a generalist lifestyle and marine biomass degradation.</title>
        <authorList>
            <person name="Hagestad O.C."/>
            <person name="Hou L."/>
            <person name="Andersen J.H."/>
            <person name="Hansen E.H."/>
            <person name="Altermark B."/>
            <person name="Li C."/>
            <person name="Kuhnert E."/>
            <person name="Cox R.J."/>
            <person name="Crous P.W."/>
            <person name="Spatafora J.W."/>
            <person name="Lail K."/>
            <person name="Amirebrahimi M."/>
            <person name="Lipzen A."/>
            <person name="Pangilinan J."/>
            <person name="Andreopoulos W."/>
            <person name="Hayes R.D."/>
            <person name="Ng V."/>
            <person name="Grigoriev I.V."/>
            <person name="Jackson S.A."/>
            <person name="Sutton T.D.S."/>
            <person name="Dobson A.D.W."/>
            <person name="Rama T."/>
        </authorList>
    </citation>
    <scope>NUCLEOTIDE SEQUENCE</scope>
    <source>
        <strain evidence="6">TRa018bII</strain>
    </source>
</reference>
<evidence type="ECO:0000259" key="5">
    <source>
        <dbReference type="Pfam" id="PF05368"/>
    </source>
</evidence>
<dbReference type="NCBIfam" id="TIGR03649">
    <property type="entry name" value="ergot_EASG"/>
    <property type="match status" value="1"/>
</dbReference>
<feature type="domain" description="NmrA-like" evidence="5">
    <location>
        <begin position="70"/>
        <end position="267"/>
    </location>
</feature>
<organism evidence="6 7">
    <name type="scientific">Amylocarpus encephaloides</name>
    <dbReference type="NCBI Taxonomy" id="45428"/>
    <lineage>
        <taxon>Eukaryota</taxon>
        <taxon>Fungi</taxon>
        <taxon>Dikarya</taxon>
        <taxon>Ascomycota</taxon>
        <taxon>Pezizomycotina</taxon>
        <taxon>Leotiomycetes</taxon>
        <taxon>Helotiales</taxon>
        <taxon>Helotiales incertae sedis</taxon>
        <taxon>Amylocarpus</taxon>
    </lineage>
</organism>
<keyword evidence="3" id="KW-0017">Alkaloid metabolism</keyword>
<evidence type="ECO:0000256" key="4">
    <source>
        <dbReference type="ARBA" id="ARBA00023002"/>
    </source>
</evidence>
<evidence type="ECO:0000256" key="1">
    <source>
        <dbReference type="ARBA" id="ARBA00005107"/>
    </source>
</evidence>
<dbReference type="InterPro" id="IPR036291">
    <property type="entry name" value="NAD(P)-bd_dom_sf"/>
</dbReference>
<accession>A0A9P7YLZ9</accession>
<evidence type="ECO:0000256" key="2">
    <source>
        <dbReference type="ARBA" id="ARBA00005372"/>
    </source>
</evidence>
<comment type="pathway">
    <text evidence="1">Alkaloid biosynthesis; ergot alkaloid biosynthesis.</text>
</comment>
<dbReference type="Proteomes" id="UP000824998">
    <property type="component" value="Unassembled WGS sequence"/>
</dbReference>
<evidence type="ECO:0000313" key="7">
    <source>
        <dbReference type="Proteomes" id="UP000824998"/>
    </source>
</evidence>
<dbReference type="Gene3D" id="3.40.50.720">
    <property type="entry name" value="NAD(P)-binding Rossmann-like Domain"/>
    <property type="match status" value="1"/>
</dbReference>
<dbReference type="GO" id="GO:0009820">
    <property type="term" value="P:alkaloid metabolic process"/>
    <property type="evidence" value="ECO:0007669"/>
    <property type="project" value="UniProtKB-KW"/>
</dbReference>
<dbReference type="Pfam" id="PF05368">
    <property type="entry name" value="NmrA"/>
    <property type="match status" value="1"/>
</dbReference>
<proteinExistence type="inferred from homology"/>
<comment type="similarity">
    <text evidence="2">Belongs to the fgaFS/easG family.</text>
</comment>
<name>A0A9P7YLZ9_9HELO</name>
<dbReference type="SUPFAM" id="SSF51735">
    <property type="entry name" value="NAD(P)-binding Rossmann-fold domains"/>
    <property type="match status" value="1"/>
</dbReference>
<dbReference type="InterPro" id="IPR051604">
    <property type="entry name" value="Ergot_Alk_Oxidoreductase"/>
</dbReference>
<dbReference type="GO" id="GO:0016491">
    <property type="term" value="F:oxidoreductase activity"/>
    <property type="evidence" value="ECO:0007669"/>
    <property type="project" value="UniProtKB-KW"/>
</dbReference>
<keyword evidence="7" id="KW-1185">Reference proteome</keyword>
<protein>
    <recommendedName>
        <fullName evidence="5">NmrA-like domain-containing protein</fullName>
    </recommendedName>
</protein>
<dbReference type="Gene3D" id="3.90.25.10">
    <property type="entry name" value="UDP-galactose 4-epimerase, domain 1"/>
    <property type="match status" value="1"/>
</dbReference>
<dbReference type="PANTHER" id="PTHR43162">
    <property type="match status" value="1"/>
</dbReference>
<keyword evidence="4" id="KW-0560">Oxidoreductase</keyword>
<comment type="caution">
    <text evidence="6">The sequence shown here is derived from an EMBL/GenBank/DDBJ whole genome shotgun (WGS) entry which is preliminary data.</text>
</comment>
<dbReference type="PANTHER" id="PTHR43162:SF1">
    <property type="entry name" value="PRESTALK A DIFFERENTIATION PROTEIN A"/>
    <property type="match status" value="1"/>
</dbReference>
<sequence>MAILLTGGTGKTSTRIAQQCLDANTPFVIASRKGQSGVAEDMHGTKFDWLDPSTFQNPFQHKFPNGEKIDTVYLVAPDSGDLGSIINPFIDICKEKGVKKFVYFTGSTCENGSGFGGEVWNKLHEIGEEYTVLRATWFMDNFIHWNHGNTIKNENKINSACGDGKIPFISANDIARMAFTVLTKPMKLENSYRLIGPELLTFDQCADILTRVLGRKIIHVKLSQQESFEKYMQEGGHSETMAKLLSNVEVWSSYGSESFEGDDVQKVTGQEPEHFEKWVGDNRGAWE</sequence>
<evidence type="ECO:0000256" key="3">
    <source>
        <dbReference type="ARBA" id="ARBA00022589"/>
    </source>
</evidence>
<dbReference type="InterPro" id="IPR008030">
    <property type="entry name" value="NmrA-like"/>
</dbReference>
<dbReference type="InterPro" id="IPR019901">
    <property type="entry name" value="Ergot_alkaloid_biosynthesis"/>
</dbReference>
<gene>
    <name evidence="6" type="ORF">BJ875DRAFT_248469</name>
</gene>
<dbReference type="AlphaFoldDB" id="A0A9P7YLZ9"/>
<dbReference type="OrthoDB" id="419598at2759"/>
<dbReference type="EMBL" id="MU251416">
    <property type="protein sequence ID" value="KAG9236061.1"/>
    <property type="molecule type" value="Genomic_DNA"/>
</dbReference>
<evidence type="ECO:0000313" key="6">
    <source>
        <dbReference type="EMBL" id="KAG9236061.1"/>
    </source>
</evidence>